<keyword evidence="3" id="KW-0378">Hydrolase</keyword>
<evidence type="ECO:0000259" key="2">
    <source>
        <dbReference type="Pfam" id="PF00884"/>
    </source>
</evidence>
<dbReference type="SUPFAM" id="SSF53649">
    <property type="entry name" value="Alkaline phosphatase-like"/>
    <property type="match status" value="1"/>
</dbReference>
<keyword evidence="3" id="KW-0808">Transferase</keyword>
<evidence type="ECO:0000256" key="1">
    <source>
        <dbReference type="ARBA" id="ARBA00008779"/>
    </source>
</evidence>
<dbReference type="EMBL" id="WXXP01000440">
    <property type="protein sequence ID" value="NEK55346.1"/>
    <property type="molecule type" value="Genomic_DNA"/>
</dbReference>
<evidence type="ECO:0000313" key="3">
    <source>
        <dbReference type="EMBL" id="NEK55346.1"/>
    </source>
</evidence>
<dbReference type="AlphaFoldDB" id="A0A6P0DVG5"/>
<sequence>LTAWPDDLPKWETLDPESKKLFARQAEVFAAYVAYSDNEIGRVIQAVEDVGKLDNTLIIYIEGDNGTSAEGSTLGTPSELITIEGLTIPVAEQMKFYDAWGSDQTYPHMSVAWSWAFDTPFKWTKQVASHFGGTRQGMAMSWPARIKDAGGVRNQFHHVIDIVPTILEAAGIPAPMMVNGVAQK</sequence>
<organism evidence="3 4">
    <name type="scientific">Rhizobium leguminosarum</name>
    <dbReference type="NCBI Taxonomy" id="384"/>
    <lineage>
        <taxon>Bacteria</taxon>
        <taxon>Pseudomonadati</taxon>
        <taxon>Pseudomonadota</taxon>
        <taxon>Alphaproteobacteria</taxon>
        <taxon>Hyphomicrobiales</taxon>
        <taxon>Rhizobiaceae</taxon>
        <taxon>Rhizobium/Agrobacterium group</taxon>
        <taxon>Rhizobium</taxon>
    </lineage>
</organism>
<proteinExistence type="inferred from homology"/>
<dbReference type="PANTHER" id="PTHR42693:SF43">
    <property type="entry name" value="BLL2667 PROTEIN"/>
    <property type="match status" value="1"/>
</dbReference>
<gene>
    <name evidence="3" type="ORF">GUK36_39620</name>
</gene>
<accession>A0A6P0DVG5</accession>
<reference evidence="3 4" key="1">
    <citation type="submission" date="2020-01" db="EMBL/GenBank/DDBJ databases">
        <title>Rhizobium genotypes associated with high levels of biological nitrogen fixation by grain legumes in a temperate-maritime cropping system.</title>
        <authorList>
            <person name="Maluk M."/>
            <person name="Francesc Ferrando Molina F."/>
            <person name="Lopez Del Egido L."/>
            <person name="Lafos M."/>
            <person name="Langarica-Fuentes A."/>
            <person name="Gebre Yohannes G."/>
            <person name="Young M.W."/>
            <person name="Martin P."/>
            <person name="Gantlett R."/>
            <person name="Kenicer G."/>
            <person name="Hawes C."/>
            <person name="Begg G.S."/>
            <person name="Quilliam R.S."/>
            <person name="Squire G.R."/>
            <person name="Poole P.S."/>
            <person name="Young P.W."/>
            <person name="Iannetta P.M."/>
            <person name="James E.K."/>
        </authorList>
    </citation>
    <scope>NUCLEOTIDE SEQUENCE [LARGE SCALE GENOMIC DNA]</scope>
    <source>
        <strain evidence="3 4">JHI944</strain>
    </source>
</reference>
<dbReference type="GO" id="GO:0016787">
    <property type="term" value="F:hydrolase activity"/>
    <property type="evidence" value="ECO:0007669"/>
    <property type="project" value="UniProtKB-KW"/>
</dbReference>
<dbReference type="Gene3D" id="3.40.720.10">
    <property type="entry name" value="Alkaline Phosphatase, subunit A"/>
    <property type="match status" value="1"/>
</dbReference>
<dbReference type="PANTHER" id="PTHR42693">
    <property type="entry name" value="ARYLSULFATASE FAMILY MEMBER"/>
    <property type="match status" value="1"/>
</dbReference>
<dbReference type="InterPro" id="IPR000917">
    <property type="entry name" value="Sulfatase_N"/>
</dbReference>
<comment type="similarity">
    <text evidence="1">Belongs to the sulfatase family.</text>
</comment>
<dbReference type="GO" id="GO:0016740">
    <property type="term" value="F:transferase activity"/>
    <property type="evidence" value="ECO:0007669"/>
    <property type="project" value="UniProtKB-KW"/>
</dbReference>
<dbReference type="RefSeq" id="WP_164001187.1">
    <property type="nucleotide sequence ID" value="NZ_WXXP01000440.1"/>
</dbReference>
<dbReference type="InterPro" id="IPR050738">
    <property type="entry name" value="Sulfatase"/>
</dbReference>
<comment type="caution">
    <text evidence="3">The sequence shown here is derived from an EMBL/GenBank/DDBJ whole genome shotgun (WGS) entry which is preliminary data.</text>
</comment>
<evidence type="ECO:0000313" key="4">
    <source>
        <dbReference type="Proteomes" id="UP000471409"/>
    </source>
</evidence>
<name>A0A6P0DVG5_RHILE</name>
<feature type="non-terminal residue" evidence="3">
    <location>
        <position position="1"/>
    </location>
</feature>
<feature type="domain" description="Sulfatase N-terminal" evidence="2">
    <location>
        <begin position="20"/>
        <end position="172"/>
    </location>
</feature>
<dbReference type="Pfam" id="PF00884">
    <property type="entry name" value="Sulfatase"/>
    <property type="match status" value="1"/>
</dbReference>
<dbReference type="InterPro" id="IPR017850">
    <property type="entry name" value="Alkaline_phosphatase_core_sf"/>
</dbReference>
<feature type="non-terminal residue" evidence="3">
    <location>
        <position position="184"/>
    </location>
</feature>
<protein>
    <submittedName>
        <fullName evidence="3">Sulfatase-like hydrolase/transferase</fullName>
    </submittedName>
</protein>
<dbReference type="Proteomes" id="UP000471409">
    <property type="component" value="Unassembled WGS sequence"/>
</dbReference>